<organism evidence="2 3">
    <name type="scientific">Thalassovita gelatinovora</name>
    <name type="common">Thalassobius gelatinovorus</name>
    <dbReference type="NCBI Taxonomy" id="53501"/>
    <lineage>
        <taxon>Bacteria</taxon>
        <taxon>Pseudomonadati</taxon>
        <taxon>Pseudomonadota</taxon>
        <taxon>Alphaproteobacteria</taxon>
        <taxon>Rhodobacterales</taxon>
        <taxon>Roseobacteraceae</taxon>
        <taxon>Thalassovita</taxon>
    </lineage>
</organism>
<dbReference type="Pfam" id="PF03992">
    <property type="entry name" value="ABM"/>
    <property type="match status" value="1"/>
</dbReference>
<dbReference type="InterPro" id="IPR007138">
    <property type="entry name" value="ABM_dom"/>
</dbReference>
<feature type="domain" description="ABM" evidence="1">
    <location>
        <begin position="13"/>
        <end position="75"/>
    </location>
</feature>
<dbReference type="Gene3D" id="3.30.70.100">
    <property type="match status" value="1"/>
</dbReference>
<evidence type="ECO:0000259" key="1">
    <source>
        <dbReference type="Pfam" id="PF03992"/>
    </source>
</evidence>
<dbReference type="AlphaFoldDB" id="A0A0N7LUC2"/>
<dbReference type="STRING" id="53501.SAMN04488043_103373"/>
<dbReference type="Proteomes" id="UP000051587">
    <property type="component" value="Unassembled WGS sequence"/>
</dbReference>
<evidence type="ECO:0000313" key="2">
    <source>
        <dbReference type="EMBL" id="CUH63090.1"/>
    </source>
</evidence>
<dbReference type="SUPFAM" id="SSF54909">
    <property type="entry name" value="Dimeric alpha+beta barrel"/>
    <property type="match status" value="1"/>
</dbReference>
<dbReference type="GO" id="GO:0004497">
    <property type="term" value="F:monooxygenase activity"/>
    <property type="evidence" value="ECO:0007669"/>
    <property type="project" value="UniProtKB-KW"/>
</dbReference>
<evidence type="ECO:0000313" key="3">
    <source>
        <dbReference type="Proteomes" id="UP000051587"/>
    </source>
</evidence>
<protein>
    <submittedName>
        <fullName evidence="2">Antibiotic biosynthesis monooxygenase</fullName>
    </submittedName>
</protein>
<proteinExistence type="predicted"/>
<keyword evidence="3" id="KW-1185">Reference proteome</keyword>
<dbReference type="EMBL" id="CYSA01000005">
    <property type="protein sequence ID" value="CUH63090.1"/>
    <property type="molecule type" value="Genomic_DNA"/>
</dbReference>
<gene>
    <name evidence="2" type="ORF">TG4357_00473</name>
</gene>
<dbReference type="RefSeq" id="WP_058261272.1">
    <property type="nucleotide sequence ID" value="NZ_CP051181.1"/>
</dbReference>
<dbReference type="InterPro" id="IPR011008">
    <property type="entry name" value="Dimeric_a/b-barrel"/>
</dbReference>
<accession>A0A0N7LUC2</accession>
<sequence length="119" mass="13084">MPTTLPSEAITWVLEVALPDDQRPALEALMHEMTEATLANEPGCLLYDWFITADGTGCHILESYADDAALLAHINTFNTTYARHMFSIVSPRRLTVYGAPSISARAALAPLHPVYLSRL</sequence>
<dbReference type="OrthoDB" id="2082794at2"/>
<keyword evidence="2" id="KW-0503">Monooxygenase</keyword>
<keyword evidence="2" id="KW-0560">Oxidoreductase</keyword>
<reference evidence="2 3" key="1">
    <citation type="submission" date="2015-09" db="EMBL/GenBank/DDBJ databases">
        <authorList>
            <consortium name="Swine Surveillance"/>
        </authorList>
    </citation>
    <scope>NUCLEOTIDE SEQUENCE [LARGE SCALE GENOMIC DNA]</scope>
    <source>
        <strain evidence="2 3">CECT 4357</strain>
    </source>
</reference>
<name>A0A0N7LUC2_THAGE</name>